<dbReference type="GO" id="GO:0016301">
    <property type="term" value="F:kinase activity"/>
    <property type="evidence" value="ECO:0007669"/>
    <property type="project" value="UniProtKB-KW"/>
</dbReference>
<accession>A0A0G3M9W0</accession>
<dbReference type="GO" id="GO:0009254">
    <property type="term" value="P:peptidoglycan turnover"/>
    <property type="evidence" value="ECO:0007669"/>
    <property type="project" value="InterPro"/>
</dbReference>
<keyword evidence="1" id="KW-0808">Transferase</keyword>
<dbReference type="SUPFAM" id="SSF53067">
    <property type="entry name" value="Actin-like ATPase domain"/>
    <property type="match status" value="1"/>
</dbReference>
<dbReference type="InterPro" id="IPR005338">
    <property type="entry name" value="Anhydro_N_Ac-Mur_kinase"/>
</dbReference>
<dbReference type="GO" id="GO:0016773">
    <property type="term" value="F:phosphotransferase activity, alcohol group as acceptor"/>
    <property type="evidence" value="ECO:0007669"/>
    <property type="project" value="InterPro"/>
</dbReference>
<keyword evidence="1" id="KW-0418">Kinase</keyword>
<dbReference type="PANTHER" id="PTHR30605">
    <property type="entry name" value="ANHYDRO-N-ACETYLMURAMIC ACID KINASE"/>
    <property type="match status" value="1"/>
</dbReference>
<dbReference type="NCBIfam" id="NF007144">
    <property type="entry name" value="PRK09585.2-3"/>
    <property type="match status" value="1"/>
</dbReference>
<dbReference type="RefSeq" id="WP_053329260.1">
    <property type="nucleotide sequence ID" value="NZ_CP009928.1"/>
</dbReference>
<dbReference type="PATRIC" id="fig|1324352.5.peg.256"/>
<dbReference type="KEGG" id="cgn:OK18_01185"/>
<reference evidence="1 2" key="1">
    <citation type="submission" date="2014-11" db="EMBL/GenBank/DDBJ databases">
        <authorList>
            <person name="Park G.-S."/>
            <person name="Hong S.-J."/>
            <person name="Jung B.K."/>
            <person name="Khan A.R."/>
            <person name="Kwak Y."/>
            <person name="Shin J.-H."/>
        </authorList>
    </citation>
    <scope>NUCLEOTIDE SEQUENCE [LARGE SCALE GENOMIC DNA]</scope>
    <source>
        <strain evidence="1 2">DSM 27622</strain>
    </source>
</reference>
<protein>
    <submittedName>
        <fullName evidence="1">Anhydro-N-acetylmuramic acid kinase</fullName>
    </submittedName>
</protein>
<dbReference type="Proteomes" id="UP000035213">
    <property type="component" value="Chromosome"/>
</dbReference>
<dbReference type="STRING" id="1324352.OK18_01185"/>
<dbReference type="GO" id="GO:0005524">
    <property type="term" value="F:ATP binding"/>
    <property type="evidence" value="ECO:0007669"/>
    <property type="project" value="InterPro"/>
</dbReference>
<dbReference type="EMBL" id="CP009928">
    <property type="protein sequence ID" value="AKK74733.1"/>
    <property type="molecule type" value="Genomic_DNA"/>
</dbReference>
<organism evidence="1 2">
    <name type="scientific">Chryseobacterium gallinarum</name>
    <dbReference type="NCBI Taxonomy" id="1324352"/>
    <lineage>
        <taxon>Bacteria</taxon>
        <taxon>Pseudomonadati</taxon>
        <taxon>Bacteroidota</taxon>
        <taxon>Flavobacteriia</taxon>
        <taxon>Flavobacteriales</taxon>
        <taxon>Weeksellaceae</taxon>
        <taxon>Chryseobacterium group</taxon>
        <taxon>Chryseobacterium</taxon>
    </lineage>
</organism>
<evidence type="ECO:0000313" key="1">
    <source>
        <dbReference type="EMBL" id="AKK74733.1"/>
    </source>
</evidence>
<sequence>MKTLAIGLMSGTSLDGLDICLAEFEKQEQWTFQILKTETIPYSESWESKLRNAIHLSAEELLELHSEYGFYLGKQVLQFIEKYQLENISLIASHGHTVFHQPQRKFTLQIGDGRAIKITTGLPVVYDFRSQDVLMNGNGAPLVPIGDELLFPEYHACLNLGGFSNISLACNGKRIAFDIVPVNIVLNKLAQQLGKSFDEQGDLARKGKVDEVLLAKLNSLDFYGQHHPKSLGIEWCNQYIFPILENIETQNSLATFTEHIAQQISTVINRYNIRNILFTGGGAYNTFLIEKIKGKTSAEVIVPVKEIIEHKEALVFAFMGVLRMNNEINVLSSATGSIADHCSGIML</sequence>
<dbReference type="PANTHER" id="PTHR30605:SF0">
    <property type="entry name" value="ANHYDRO-N-ACETYLMURAMIC ACID KINASE"/>
    <property type="match status" value="1"/>
</dbReference>
<evidence type="ECO:0000313" key="2">
    <source>
        <dbReference type="Proteomes" id="UP000035213"/>
    </source>
</evidence>
<dbReference type="GO" id="GO:0006040">
    <property type="term" value="P:amino sugar metabolic process"/>
    <property type="evidence" value="ECO:0007669"/>
    <property type="project" value="InterPro"/>
</dbReference>
<dbReference type="InterPro" id="IPR043129">
    <property type="entry name" value="ATPase_NBD"/>
</dbReference>
<name>A0A0G3M9W0_CHRGL</name>
<dbReference type="Gene3D" id="3.30.420.40">
    <property type="match status" value="2"/>
</dbReference>
<dbReference type="Pfam" id="PF03702">
    <property type="entry name" value="AnmK"/>
    <property type="match status" value="1"/>
</dbReference>
<proteinExistence type="predicted"/>
<gene>
    <name evidence="1" type="ORF">OK18_01185</name>
</gene>
<dbReference type="OrthoDB" id="9763949at2"/>
<dbReference type="AlphaFoldDB" id="A0A0G3M9W0"/>